<reference evidence="3" key="2">
    <citation type="journal article" date="2017" name="Nat. Plants">
        <title>The Aegilops tauschii genome reveals multiple impacts of transposons.</title>
        <authorList>
            <person name="Zhao G."/>
            <person name="Zou C."/>
            <person name="Li K."/>
            <person name="Wang K."/>
            <person name="Li T."/>
            <person name="Gao L."/>
            <person name="Zhang X."/>
            <person name="Wang H."/>
            <person name="Yang Z."/>
            <person name="Liu X."/>
            <person name="Jiang W."/>
            <person name="Mao L."/>
            <person name="Kong X."/>
            <person name="Jiao Y."/>
            <person name="Jia J."/>
        </authorList>
    </citation>
    <scope>NUCLEOTIDE SEQUENCE [LARGE SCALE GENOMIC DNA]</scope>
    <source>
        <strain evidence="3">cv. AL8/78</strain>
    </source>
</reference>
<organism evidence="2 3">
    <name type="scientific">Aegilops tauschii subsp. strangulata</name>
    <name type="common">Goatgrass</name>
    <dbReference type="NCBI Taxonomy" id="200361"/>
    <lineage>
        <taxon>Eukaryota</taxon>
        <taxon>Viridiplantae</taxon>
        <taxon>Streptophyta</taxon>
        <taxon>Embryophyta</taxon>
        <taxon>Tracheophyta</taxon>
        <taxon>Spermatophyta</taxon>
        <taxon>Magnoliopsida</taxon>
        <taxon>Liliopsida</taxon>
        <taxon>Poales</taxon>
        <taxon>Poaceae</taxon>
        <taxon>BOP clade</taxon>
        <taxon>Pooideae</taxon>
        <taxon>Triticodae</taxon>
        <taxon>Triticeae</taxon>
        <taxon>Triticinae</taxon>
        <taxon>Aegilops</taxon>
    </lineage>
</organism>
<name>A0A453RE88_AEGTS</name>
<feature type="compositionally biased region" description="Gly residues" evidence="1">
    <location>
        <begin position="94"/>
        <end position="124"/>
    </location>
</feature>
<accession>A0A453RE88</accession>
<sequence>PIPFLAVRFRGPNLPGCPIYLVAPSVGLDAEPSLISAPLARSRRSNPPESSAPLPCPHSNLAPSEPFKLPVAFQDLLEAPPPPRHGQRAEAAAGGRGAGAGGGDRDGAGGCRGGPGRQGAHSGG</sequence>
<protein>
    <submittedName>
        <fullName evidence="2">Uncharacterized protein</fullName>
    </submittedName>
</protein>
<reference evidence="2" key="4">
    <citation type="submission" date="2019-03" db="UniProtKB">
        <authorList>
            <consortium name="EnsemblPlants"/>
        </authorList>
    </citation>
    <scope>IDENTIFICATION</scope>
</reference>
<reference evidence="3" key="1">
    <citation type="journal article" date="2014" name="Science">
        <title>Ancient hybridizations among the ancestral genomes of bread wheat.</title>
        <authorList>
            <consortium name="International Wheat Genome Sequencing Consortium,"/>
            <person name="Marcussen T."/>
            <person name="Sandve S.R."/>
            <person name="Heier L."/>
            <person name="Spannagl M."/>
            <person name="Pfeifer M."/>
            <person name="Jakobsen K.S."/>
            <person name="Wulff B.B."/>
            <person name="Steuernagel B."/>
            <person name="Mayer K.F."/>
            <person name="Olsen O.A."/>
        </authorList>
    </citation>
    <scope>NUCLEOTIDE SEQUENCE [LARGE SCALE GENOMIC DNA]</scope>
    <source>
        <strain evidence="3">cv. AL8/78</strain>
    </source>
</reference>
<feature type="region of interest" description="Disordered" evidence="1">
    <location>
        <begin position="39"/>
        <end position="124"/>
    </location>
</feature>
<dbReference type="EnsemblPlants" id="AET7Gv20558200.11">
    <property type="protein sequence ID" value="AET7Gv20558200.11"/>
    <property type="gene ID" value="AET7Gv20558200"/>
</dbReference>
<dbReference type="Gramene" id="AET7Gv20558200.11">
    <property type="protein sequence ID" value="AET7Gv20558200.11"/>
    <property type="gene ID" value="AET7Gv20558200"/>
</dbReference>
<dbReference type="Proteomes" id="UP000015105">
    <property type="component" value="Chromosome 7D"/>
</dbReference>
<proteinExistence type="predicted"/>
<evidence type="ECO:0000313" key="2">
    <source>
        <dbReference type="EnsemblPlants" id="AET7Gv20558200.11"/>
    </source>
</evidence>
<evidence type="ECO:0000313" key="3">
    <source>
        <dbReference type="Proteomes" id="UP000015105"/>
    </source>
</evidence>
<dbReference type="AlphaFoldDB" id="A0A453RE88"/>
<reference evidence="2" key="5">
    <citation type="journal article" date="2021" name="G3 (Bethesda)">
        <title>Aegilops tauschii genome assembly Aet v5.0 features greater sequence contiguity and improved annotation.</title>
        <authorList>
            <person name="Wang L."/>
            <person name="Zhu T."/>
            <person name="Rodriguez J.C."/>
            <person name="Deal K.R."/>
            <person name="Dubcovsky J."/>
            <person name="McGuire P.E."/>
            <person name="Lux T."/>
            <person name="Spannagl M."/>
            <person name="Mayer K.F.X."/>
            <person name="Baldrich P."/>
            <person name="Meyers B.C."/>
            <person name="Huo N."/>
            <person name="Gu Y.Q."/>
            <person name="Zhou H."/>
            <person name="Devos K.M."/>
            <person name="Bennetzen J.L."/>
            <person name="Unver T."/>
            <person name="Budak H."/>
            <person name="Gulick P.J."/>
            <person name="Galiba G."/>
            <person name="Kalapos B."/>
            <person name="Nelson D.R."/>
            <person name="Li P."/>
            <person name="You F.M."/>
            <person name="Luo M.C."/>
            <person name="Dvorak J."/>
        </authorList>
    </citation>
    <scope>NUCLEOTIDE SEQUENCE [LARGE SCALE GENOMIC DNA]</scope>
    <source>
        <strain evidence="2">cv. AL8/78</strain>
    </source>
</reference>
<keyword evidence="3" id="KW-1185">Reference proteome</keyword>
<reference evidence="2" key="3">
    <citation type="journal article" date="2017" name="Nature">
        <title>Genome sequence of the progenitor of the wheat D genome Aegilops tauschii.</title>
        <authorList>
            <person name="Luo M.C."/>
            <person name="Gu Y.Q."/>
            <person name="Puiu D."/>
            <person name="Wang H."/>
            <person name="Twardziok S.O."/>
            <person name="Deal K.R."/>
            <person name="Huo N."/>
            <person name="Zhu T."/>
            <person name="Wang L."/>
            <person name="Wang Y."/>
            <person name="McGuire P.E."/>
            <person name="Liu S."/>
            <person name="Long H."/>
            <person name="Ramasamy R.K."/>
            <person name="Rodriguez J.C."/>
            <person name="Van S.L."/>
            <person name="Yuan L."/>
            <person name="Wang Z."/>
            <person name="Xia Z."/>
            <person name="Xiao L."/>
            <person name="Anderson O.D."/>
            <person name="Ouyang S."/>
            <person name="Liang Y."/>
            <person name="Zimin A.V."/>
            <person name="Pertea G."/>
            <person name="Qi P."/>
            <person name="Bennetzen J.L."/>
            <person name="Dai X."/>
            <person name="Dawson M.W."/>
            <person name="Muller H.G."/>
            <person name="Kugler K."/>
            <person name="Rivarola-Duarte L."/>
            <person name="Spannagl M."/>
            <person name="Mayer K.F.X."/>
            <person name="Lu F.H."/>
            <person name="Bevan M.W."/>
            <person name="Leroy P."/>
            <person name="Li P."/>
            <person name="You F.M."/>
            <person name="Sun Q."/>
            <person name="Liu Z."/>
            <person name="Lyons E."/>
            <person name="Wicker T."/>
            <person name="Salzberg S.L."/>
            <person name="Devos K.M."/>
            <person name="Dvorak J."/>
        </authorList>
    </citation>
    <scope>NUCLEOTIDE SEQUENCE [LARGE SCALE GENOMIC DNA]</scope>
    <source>
        <strain evidence="2">cv. AL8/78</strain>
    </source>
</reference>
<evidence type="ECO:0000256" key="1">
    <source>
        <dbReference type="SAM" id="MobiDB-lite"/>
    </source>
</evidence>